<accession>A0AAI8CKW0</accession>
<evidence type="ECO:0000313" key="3">
    <source>
        <dbReference type="Proteomes" id="UP000093740"/>
    </source>
</evidence>
<dbReference type="InterPro" id="IPR029058">
    <property type="entry name" value="AB_hydrolase_fold"/>
</dbReference>
<keyword evidence="2" id="KW-0378">Hydrolase</keyword>
<name>A0AAI8CKW0_FERIS</name>
<dbReference type="PANTHER" id="PTHR43433">
    <property type="entry name" value="HYDROLASE, ALPHA/BETA FOLD FAMILY PROTEIN"/>
    <property type="match status" value="1"/>
</dbReference>
<dbReference type="PANTHER" id="PTHR43433:SF5">
    <property type="entry name" value="AB HYDROLASE-1 DOMAIN-CONTAINING PROTEIN"/>
    <property type="match status" value="1"/>
</dbReference>
<dbReference type="AlphaFoldDB" id="A0AAI8CKW0"/>
<organism evidence="2 3">
    <name type="scientific">Fervidobacterium islandicum</name>
    <dbReference type="NCBI Taxonomy" id="2423"/>
    <lineage>
        <taxon>Bacteria</taxon>
        <taxon>Thermotogati</taxon>
        <taxon>Thermotogota</taxon>
        <taxon>Thermotogae</taxon>
        <taxon>Thermotogales</taxon>
        <taxon>Fervidobacteriaceae</taxon>
        <taxon>Fervidobacterium</taxon>
    </lineage>
</organism>
<dbReference type="Pfam" id="PF00561">
    <property type="entry name" value="Abhydrolase_1"/>
    <property type="match status" value="1"/>
</dbReference>
<dbReference type="InterPro" id="IPR050471">
    <property type="entry name" value="AB_hydrolase"/>
</dbReference>
<keyword evidence="3" id="KW-1185">Reference proteome</keyword>
<dbReference type="KEGG" id="fia:NA23_08400"/>
<protein>
    <submittedName>
        <fullName evidence="2">Alpha/beta hydrolase</fullName>
    </submittedName>
</protein>
<evidence type="ECO:0000259" key="1">
    <source>
        <dbReference type="Pfam" id="PF00561"/>
    </source>
</evidence>
<dbReference type="Proteomes" id="UP000093740">
    <property type="component" value="Chromosome"/>
</dbReference>
<reference evidence="2 3" key="1">
    <citation type="journal article" date="2015" name="Stand. Genomic Sci.">
        <title>Genome sequence of a native-feather degrading extremely thermophilic Eubacterium, Fervidobacterium islandicum AW-1.</title>
        <authorList>
            <person name="Lee Y.J."/>
            <person name="Jeong H."/>
            <person name="Park G.S."/>
            <person name="Kwak Y."/>
            <person name="Lee S.J."/>
            <person name="Lee S.J."/>
            <person name="Park M.K."/>
            <person name="Kim J.Y."/>
            <person name="Kang H.K."/>
            <person name="Shin J.H."/>
            <person name="Lee D.W."/>
        </authorList>
    </citation>
    <scope>NUCLEOTIDE SEQUENCE [LARGE SCALE GENOMIC DNA]</scope>
    <source>
        <strain evidence="2 3">AW-1</strain>
    </source>
</reference>
<dbReference type="RefSeq" id="WP_033192225.1">
    <property type="nucleotide sequence ID" value="NZ_CP014334.2"/>
</dbReference>
<dbReference type="EMBL" id="CP014334">
    <property type="protein sequence ID" value="AMW33255.1"/>
    <property type="molecule type" value="Genomic_DNA"/>
</dbReference>
<proteinExistence type="predicted"/>
<dbReference type="InterPro" id="IPR000073">
    <property type="entry name" value="AB_hydrolase_1"/>
</dbReference>
<dbReference type="Gene3D" id="3.40.50.1820">
    <property type="entry name" value="alpha/beta hydrolase"/>
    <property type="match status" value="1"/>
</dbReference>
<dbReference type="GO" id="GO:0016787">
    <property type="term" value="F:hydrolase activity"/>
    <property type="evidence" value="ECO:0007669"/>
    <property type="project" value="UniProtKB-KW"/>
</dbReference>
<sequence length="276" mass="32165">MGNTFITSDGVGIKYEYYITKAFEHTNKIPLVFLNGIFMHYESWKLFTKDISEKMPLLFHNFRCQWDSDCEETKECSFERHVQDLKELLDHLGIKKAKFVGTSYGGEVAMLFGVFYPQYIESMMIITSTARTDKVMESKAMRWKDGAKTRNPESFVHSWLTDVYSEKYINSFDNLVQIISSRLNGFNYRGAERLIDAFLNLNSYDLLNRIKDVEFPLVVVSAEFDRIKPKSFSQEIHNSLKKGVHITIPDSGHAVVVEKPKEIGWLIRNFAFDFWK</sequence>
<dbReference type="SUPFAM" id="SSF53474">
    <property type="entry name" value="alpha/beta-Hydrolases"/>
    <property type="match status" value="1"/>
</dbReference>
<gene>
    <name evidence="2" type="ORF">NA23_08400</name>
</gene>
<feature type="domain" description="AB hydrolase-1" evidence="1">
    <location>
        <begin position="30"/>
        <end position="260"/>
    </location>
</feature>
<evidence type="ECO:0000313" key="2">
    <source>
        <dbReference type="EMBL" id="AMW33255.1"/>
    </source>
</evidence>